<accession>A0A9R0HYR6</accession>
<dbReference type="InterPro" id="IPR002156">
    <property type="entry name" value="RNaseH_domain"/>
</dbReference>
<dbReference type="Gene3D" id="3.30.420.10">
    <property type="entry name" value="Ribonuclease H-like superfamily/Ribonuclease H"/>
    <property type="match status" value="1"/>
</dbReference>
<sequence length="332" mass="36654">MSSLHNVASDASFPSASWWKHFWGLNILPKLKVFFWKLLRHGLPLASVLQKRGLPVDPTCSFCHLFPEDAEHLFRDCPLIHQFWASSPVHLFLPSASGSPESWCLAFMSNCSSASSRYELFDHFIVILWSTWILRNNVRFRDASWDPGALMVLSTSWKLRCFQARVATRFSSSRARCSLPDPVILPAQLEPGDCAVCCLISDGAWDSSTNAAGLGWILKDIVSLGCSGGGAQACVLGSAFQAELSACLWGLRIAIRRGFTGVLLLTDSAVLVNLLSTSQDGPTAVTWALQELRGLISSLAWFSAQKVSRQTVSPAHLLASSARRRHLIRHRF</sequence>
<dbReference type="AlphaFoldDB" id="A0A9R0HYR6"/>
<dbReference type="KEGG" id="soe:110779093"/>
<feature type="domain" description="Reverse transcriptase zinc-binding" evidence="2">
    <location>
        <begin position="14"/>
        <end position="84"/>
    </location>
</feature>
<evidence type="ECO:0008006" key="5">
    <source>
        <dbReference type="Google" id="ProtNLM"/>
    </source>
</evidence>
<protein>
    <recommendedName>
        <fullName evidence="5">Reverse transcriptase zinc-binding domain-containing protein</fullName>
    </recommendedName>
</protein>
<evidence type="ECO:0000259" key="2">
    <source>
        <dbReference type="Pfam" id="PF13966"/>
    </source>
</evidence>
<dbReference type="SUPFAM" id="SSF53098">
    <property type="entry name" value="Ribonuclease H-like"/>
    <property type="match status" value="1"/>
</dbReference>
<organism evidence="3 4">
    <name type="scientific">Spinacia oleracea</name>
    <name type="common">Spinach</name>
    <dbReference type="NCBI Taxonomy" id="3562"/>
    <lineage>
        <taxon>Eukaryota</taxon>
        <taxon>Viridiplantae</taxon>
        <taxon>Streptophyta</taxon>
        <taxon>Embryophyta</taxon>
        <taxon>Tracheophyta</taxon>
        <taxon>Spermatophyta</taxon>
        <taxon>Magnoliopsida</taxon>
        <taxon>eudicotyledons</taxon>
        <taxon>Gunneridae</taxon>
        <taxon>Pentapetalae</taxon>
        <taxon>Caryophyllales</taxon>
        <taxon>Chenopodiaceae</taxon>
        <taxon>Chenopodioideae</taxon>
        <taxon>Anserineae</taxon>
        <taxon>Spinacia</taxon>
    </lineage>
</organism>
<evidence type="ECO:0000313" key="4">
    <source>
        <dbReference type="RefSeq" id="XP_021839316.2"/>
    </source>
</evidence>
<gene>
    <name evidence="4" type="primary">LOC110779093</name>
</gene>
<evidence type="ECO:0000313" key="3">
    <source>
        <dbReference type="Proteomes" id="UP000813463"/>
    </source>
</evidence>
<dbReference type="Pfam" id="PF13966">
    <property type="entry name" value="zf-RVT"/>
    <property type="match status" value="1"/>
</dbReference>
<dbReference type="PANTHER" id="PTHR47074:SF48">
    <property type="entry name" value="POLYNUCLEOTIDYL TRANSFERASE, RIBONUCLEASE H-LIKE SUPERFAMILY PROTEIN"/>
    <property type="match status" value="1"/>
</dbReference>
<dbReference type="RefSeq" id="XP_021839316.2">
    <property type="nucleotide sequence ID" value="XM_021983624.2"/>
</dbReference>
<proteinExistence type="predicted"/>
<dbReference type="GO" id="GO:0003676">
    <property type="term" value="F:nucleic acid binding"/>
    <property type="evidence" value="ECO:0007669"/>
    <property type="project" value="InterPro"/>
</dbReference>
<evidence type="ECO:0000259" key="1">
    <source>
        <dbReference type="Pfam" id="PF13456"/>
    </source>
</evidence>
<dbReference type="PANTHER" id="PTHR47074">
    <property type="entry name" value="BNAC02G40300D PROTEIN"/>
    <property type="match status" value="1"/>
</dbReference>
<reference evidence="4" key="2">
    <citation type="submission" date="2025-08" db="UniProtKB">
        <authorList>
            <consortium name="RefSeq"/>
        </authorList>
    </citation>
    <scope>IDENTIFICATION</scope>
    <source>
        <tissue evidence="4">Leaf</tissue>
    </source>
</reference>
<dbReference type="GO" id="GO:0004523">
    <property type="term" value="F:RNA-DNA hybrid ribonuclease activity"/>
    <property type="evidence" value="ECO:0007669"/>
    <property type="project" value="InterPro"/>
</dbReference>
<dbReference type="InterPro" id="IPR012337">
    <property type="entry name" value="RNaseH-like_sf"/>
</dbReference>
<name>A0A9R0HYR6_SPIOL</name>
<dbReference type="GeneID" id="110779093"/>
<keyword evidence="3" id="KW-1185">Reference proteome</keyword>
<dbReference type="CDD" id="cd06222">
    <property type="entry name" value="RNase_H_like"/>
    <property type="match status" value="1"/>
</dbReference>
<dbReference type="InterPro" id="IPR036397">
    <property type="entry name" value="RNaseH_sf"/>
</dbReference>
<feature type="domain" description="RNase H type-1" evidence="1">
    <location>
        <begin position="201"/>
        <end position="322"/>
    </location>
</feature>
<dbReference type="Proteomes" id="UP000813463">
    <property type="component" value="Chromosome 5"/>
</dbReference>
<dbReference type="Pfam" id="PF13456">
    <property type="entry name" value="RVT_3"/>
    <property type="match status" value="1"/>
</dbReference>
<dbReference type="InterPro" id="IPR026960">
    <property type="entry name" value="RVT-Znf"/>
</dbReference>
<dbReference type="InterPro" id="IPR044730">
    <property type="entry name" value="RNase_H-like_dom_plant"/>
</dbReference>
<dbReference type="InterPro" id="IPR052929">
    <property type="entry name" value="RNase_H-like_EbsB-rel"/>
</dbReference>
<reference evidence="3" key="1">
    <citation type="journal article" date="2021" name="Nat. Commun.">
        <title>Genomic analyses provide insights into spinach domestication and the genetic basis of agronomic traits.</title>
        <authorList>
            <person name="Cai X."/>
            <person name="Sun X."/>
            <person name="Xu C."/>
            <person name="Sun H."/>
            <person name="Wang X."/>
            <person name="Ge C."/>
            <person name="Zhang Z."/>
            <person name="Wang Q."/>
            <person name="Fei Z."/>
            <person name="Jiao C."/>
            <person name="Wang Q."/>
        </authorList>
    </citation>
    <scope>NUCLEOTIDE SEQUENCE [LARGE SCALE GENOMIC DNA]</scope>
    <source>
        <strain evidence="3">cv. Varoflay</strain>
    </source>
</reference>